<evidence type="ECO:0000313" key="3">
    <source>
        <dbReference type="Proteomes" id="UP000831787"/>
    </source>
</evidence>
<dbReference type="EMBL" id="CP095073">
    <property type="protein sequence ID" value="UOQ43300.1"/>
    <property type="molecule type" value="Genomic_DNA"/>
</dbReference>
<keyword evidence="3" id="KW-1185">Reference proteome</keyword>
<sequence length="180" mass="21114">MVSACFWKCISPDAWLQTVGGLSGAFLGTLLAGLVSLFLYKRELKEQKIEKFSGFKRNYIVYFRSNLCHLLQLMEDRGMETEGNELPVYVLQIVKEKNNEIKRFYLRELEPETPILLYKNFELIYEQLINITNACQLLLLQKEQEEVPAVFNVKEILRESLTVIRETLEEIDKEVQEELE</sequence>
<evidence type="ECO:0000256" key="1">
    <source>
        <dbReference type="SAM" id="Phobius"/>
    </source>
</evidence>
<accession>A0ABY4EFQ2</accession>
<proteinExistence type="predicted"/>
<keyword evidence="1" id="KW-0472">Membrane</keyword>
<dbReference type="Proteomes" id="UP000831787">
    <property type="component" value="Chromosome"/>
</dbReference>
<gene>
    <name evidence="2" type="ORF">MUN89_15420</name>
</gene>
<keyword evidence="1" id="KW-0812">Transmembrane</keyword>
<name>A0ABY4EFQ2_9BACI</name>
<evidence type="ECO:0000313" key="2">
    <source>
        <dbReference type="EMBL" id="UOQ43300.1"/>
    </source>
</evidence>
<organism evidence="2 3">
    <name type="scientific">Halobacillus salinarum</name>
    <dbReference type="NCBI Taxonomy" id="2932257"/>
    <lineage>
        <taxon>Bacteria</taxon>
        <taxon>Bacillati</taxon>
        <taxon>Bacillota</taxon>
        <taxon>Bacilli</taxon>
        <taxon>Bacillales</taxon>
        <taxon>Bacillaceae</taxon>
        <taxon>Halobacillus</taxon>
    </lineage>
</organism>
<protein>
    <submittedName>
        <fullName evidence="2">Uncharacterized protein</fullName>
    </submittedName>
</protein>
<dbReference type="RefSeq" id="WP_244708659.1">
    <property type="nucleotide sequence ID" value="NZ_CP095073.1"/>
</dbReference>
<feature type="transmembrane region" description="Helical" evidence="1">
    <location>
        <begin position="20"/>
        <end position="40"/>
    </location>
</feature>
<keyword evidence="1" id="KW-1133">Transmembrane helix</keyword>
<reference evidence="2 3" key="1">
    <citation type="submission" date="2022-04" db="EMBL/GenBank/DDBJ databases">
        <title>Halobacillus sp. isolated from saltern.</title>
        <authorList>
            <person name="Won M."/>
            <person name="Lee C.-M."/>
            <person name="Woen H.-Y."/>
            <person name="Kwon S.-W."/>
        </authorList>
    </citation>
    <scope>NUCLEOTIDE SEQUENCE [LARGE SCALE GENOMIC DNA]</scope>
    <source>
        <strain evidence="2 3">SSBR10-3</strain>
    </source>
</reference>